<evidence type="ECO:0000256" key="6">
    <source>
        <dbReference type="ARBA" id="ARBA00023002"/>
    </source>
</evidence>
<dbReference type="Gene3D" id="3.50.50.60">
    <property type="entry name" value="FAD/NAD(P)-binding domain"/>
    <property type="match status" value="1"/>
</dbReference>
<keyword evidence="9" id="KW-1185">Reference proteome</keyword>
<dbReference type="Proteomes" id="UP000750502">
    <property type="component" value="Unassembled WGS sequence"/>
</dbReference>
<evidence type="ECO:0008006" key="10">
    <source>
        <dbReference type="Google" id="ProtNLM"/>
    </source>
</evidence>
<gene>
    <name evidence="8" type="ORF">H9Q72_014175</name>
</gene>
<reference evidence="8" key="1">
    <citation type="journal article" date="2020" name="bioRxiv">
        <title>Historical genomics reveals the evolutionary mechanisms behind multiple outbreaks of the host-specific coffee wilt pathogen Fusarium xylarioides.</title>
        <authorList>
            <person name="Peck D."/>
            <person name="Nowell R.W."/>
            <person name="Flood J."/>
            <person name="Ryan M.J."/>
            <person name="Barraclough T.G."/>
        </authorList>
    </citation>
    <scope>NUCLEOTIDE SEQUENCE</scope>
    <source>
        <strain evidence="8">IMI 127659i</strain>
    </source>
</reference>
<keyword evidence="5" id="KW-0521">NADP</keyword>
<evidence type="ECO:0000256" key="3">
    <source>
        <dbReference type="ARBA" id="ARBA00022630"/>
    </source>
</evidence>
<comment type="similarity">
    <text evidence="2">Belongs to the FAD-binding monooxygenase family.</text>
</comment>
<evidence type="ECO:0000256" key="5">
    <source>
        <dbReference type="ARBA" id="ARBA00022857"/>
    </source>
</evidence>
<dbReference type="GO" id="GO:0004497">
    <property type="term" value="F:monooxygenase activity"/>
    <property type="evidence" value="ECO:0007669"/>
    <property type="project" value="UniProtKB-KW"/>
</dbReference>
<evidence type="ECO:0000313" key="9">
    <source>
        <dbReference type="Proteomes" id="UP000750502"/>
    </source>
</evidence>
<sequence>MGQERGSLLDRDTPSLGAKRPALFRNLYQVCDQDNVSIVDMNKTPVTKILPNGIVTVDGAIQEIDAIILVTGFDAITGDLKAINIINSAGETLSEKWSNGTWTNLGLKSHDSRLSQHVLHAWTPKTNGFIQWVNIF</sequence>
<dbReference type="InterPro" id="IPR050775">
    <property type="entry name" value="FAD-binding_Monooxygenases"/>
</dbReference>
<comment type="cofactor">
    <cofactor evidence="1">
        <name>FAD</name>
        <dbReference type="ChEBI" id="CHEBI:57692"/>
    </cofactor>
</comment>
<protein>
    <recommendedName>
        <fullName evidence="10">Monooxygenase</fullName>
    </recommendedName>
</protein>
<evidence type="ECO:0000256" key="1">
    <source>
        <dbReference type="ARBA" id="ARBA00001974"/>
    </source>
</evidence>
<name>A0A9P7HBB0_9HYPO</name>
<dbReference type="AlphaFoldDB" id="A0A9P7HBB0"/>
<evidence type="ECO:0000256" key="2">
    <source>
        <dbReference type="ARBA" id="ARBA00010139"/>
    </source>
</evidence>
<keyword evidence="7" id="KW-0503">Monooxygenase</keyword>
<evidence type="ECO:0000256" key="4">
    <source>
        <dbReference type="ARBA" id="ARBA00022827"/>
    </source>
</evidence>
<dbReference type="InterPro" id="IPR036188">
    <property type="entry name" value="FAD/NAD-bd_sf"/>
</dbReference>
<proteinExistence type="inferred from homology"/>
<dbReference type="OrthoDB" id="66881at2759"/>
<keyword evidence="6" id="KW-0560">Oxidoreductase</keyword>
<dbReference type="EMBL" id="JADFTT010001037">
    <property type="protein sequence ID" value="KAG5757682.1"/>
    <property type="molecule type" value="Genomic_DNA"/>
</dbReference>
<dbReference type="PANTHER" id="PTHR43098:SF3">
    <property type="entry name" value="L-ORNITHINE N(5)-MONOOXYGENASE-RELATED"/>
    <property type="match status" value="1"/>
</dbReference>
<keyword evidence="4" id="KW-0274">FAD</keyword>
<evidence type="ECO:0000256" key="7">
    <source>
        <dbReference type="ARBA" id="ARBA00023033"/>
    </source>
</evidence>
<accession>A0A9P7HBB0</accession>
<dbReference type="SUPFAM" id="SSF51905">
    <property type="entry name" value="FAD/NAD(P)-binding domain"/>
    <property type="match status" value="1"/>
</dbReference>
<comment type="caution">
    <text evidence="8">The sequence shown here is derived from an EMBL/GenBank/DDBJ whole genome shotgun (WGS) entry which is preliminary data.</text>
</comment>
<reference evidence="8" key="2">
    <citation type="submission" date="2020-10" db="EMBL/GenBank/DDBJ databases">
        <authorList>
            <person name="Peck L.D."/>
            <person name="Nowell R.W."/>
            <person name="Flood J."/>
            <person name="Ryan M.J."/>
            <person name="Barraclough T.G."/>
        </authorList>
    </citation>
    <scope>NUCLEOTIDE SEQUENCE</scope>
    <source>
        <strain evidence="8">IMI 127659i</strain>
    </source>
</reference>
<dbReference type="PANTHER" id="PTHR43098">
    <property type="entry name" value="L-ORNITHINE N(5)-MONOOXYGENASE-RELATED"/>
    <property type="match status" value="1"/>
</dbReference>
<organism evidence="8 9">
    <name type="scientific">Fusarium xylarioides</name>
    <dbReference type="NCBI Taxonomy" id="221167"/>
    <lineage>
        <taxon>Eukaryota</taxon>
        <taxon>Fungi</taxon>
        <taxon>Dikarya</taxon>
        <taxon>Ascomycota</taxon>
        <taxon>Pezizomycotina</taxon>
        <taxon>Sordariomycetes</taxon>
        <taxon>Hypocreomycetidae</taxon>
        <taxon>Hypocreales</taxon>
        <taxon>Nectriaceae</taxon>
        <taxon>Fusarium</taxon>
        <taxon>Fusarium fujikuroi species complex</taxon>
    </lineage>
</organism>
<keyword evidence="3" id="KW-0285">Flavoprotein</keyword>
<evidence type="ECO:0000313" key="8">
    <source>
        <dbReference type="EMBL" id="KAG5757682.1"/>
    </source>
</evidence>